<evidence type="ECO:0000256" key="1">
    <source>
        <dbReference type="SAM" id="MobiDB-lite"/>
    </source>
</evidence>
<evidence type="ECO:0000313" key="5">
    <source>
        <dbReference type="Proteomes" id="UP000279307"/>
    </source>
</evidence>
<organism evidence="2 4">
    <name type="scientific">Ooceraea biroi</name>
    <name type="common">Clonal raider ant</name>
    <name type="synonym">Cerapachys biroi</name>
    <dbReference type="NCBI Taxonomy" id="2015173"/>
    <lineage>
        <taxon>Eukaryota</taxon>
        <taxon>Metazoa</taxon>
        <taxon>Ecdysozoa</taxon>
        <taxon>Arthropoda</taxon>
        <taxon>Hexapoda</taxon>
        <taxon>Insecta</taxon>
        <taxon>Pterygota</taxon>
        <taxon>Neoptera</taxon>
        <taxon>Endopterygota</taxon>
        <taxon>Hymenoptera</taxon>
        <taxon>Apocrita</taxon>
        <taxon>Aculeata</taxon>
        <taxon>Formicoidea</taxon>
        <taxon>Formicidae</taxon>
        <taxon>Dorylinae</taxon>
        <taxon>Ooceraea</taxon>
    </lineage>
</organism>
<feature type="compositionally biased region" description="Basic and acidic residues" evidence="1">
    <location>
        <begin position="149"/>
        <end position="175"/>
    </location>
</feature>
<gene>
    <name evidence="3" type="ORF">DMN91_005309</name>
    <name evidence="2" type="ORF">X777_08171</name>
</gene>
<proteinExistence type="predicted"/>
<dbReference type="EMBL" id="KK107063">
    <property type="protein sequence ID" value="EZA60959.1"/>
    <property type="molecule type" value="Genomic_DNA"/>
</dbReference>
<evidence type="ECO:0000313" key="3">
    <source>
        <dbReference type="EMBL" id="RLU23031.1"/>
    </source>
</evidence>
<keyword evidence="4" id="KW-1185">Reference proteome</keyword>
<accession>A0A026X0N5</accession>
<evidence type="ECO:0000313" key="2">
    <source>
        <dbReference type="EMBL" id="EZA60959.1"/>
    </source>
</evidence>
<protein>
    <submittedName>
        <fullName evidence="2">Uncharacterized protein</fullName>
    </submittedName>
</protein>
<name>A0A026X0N5_OOCBI</name>
<dbReference type="Proteomes" id="UP000053097">
    <property type="component" value="Unassembled WGS sequence"/>
</dbReference>
<reference evidence="3 5" key="2">
    <citation type="journal article" date="2018" name="Genome Res.">
        <title>The genomic architecture and molecular evolution of ant odorant receptors.</title>
        <authorList>
            <person name="McKenzie S.K."/>
            <person name="Kronauer D.J.C."/>
        </authorList>
    </citation>
    <scope>NUCLEOTIDE SEQUENCE [LARGE SCALE GENOMIC DNA]</scope>
    <source>
        <strain evidence="3">Clonal line C1</strain>
    </source>
</reference>
<feature type="region of interest" description="Disordered" evidence="1">
    <location>
        <begin position="142"/>
        <end position="225"/>
    </location>
</feature>
<sequence>MASYNEFLLDLFVHQYLQQINPTLAEIFRADTRTAYLTPSLQKVFYAFKDLKKSTFTTTVTINGRRVKKAAVHIYKLEDDAPSSNEREDAATPVFSTGSSDYTWSSPELTPTKKKFLLEAGLLKEKVVSALSLSSLSLNSSYSDQEQEIPSKAEKRRKSGDESKLRTKVDKDKSGSLKASSSFDEEKRKQEAHNSRMLKLKKIKEIAKKEKKKREEKRRREQSKI</sequence>
<reference evidence="2 4" key="1">
    <citation type="journal article" date="2014" name="Curr. Biol.">
        <title>The genome of the clonal raider ant Cerapachys biroi.</title>
        <authorList>
            <person name="Oxley P.R."/>
            <person name="Ji L."/>
            <person name="Fetter-Pruneda I."/>
            <person name="McKenzie S.K."/>
            <person name="Li C."/>
            <person name="Hu H."/>
            <person name="Zhang G."/>
            <person name="Kronauer D.J."/>
        </authorList>
    </citation>
    <scope>NUCLEOTIDE SEQUENCE [LARGE SCALE GENOMIC DNA]</scope>
</reference>
<dbReference type="AlphaFoldDB" id="A0A026X0N5"/>
<evidence type="ECO:0000313" key="4">
    <source>
        <dbReference type="Proteomes" id="UP000053097"/>
    </source>
</evidence>
<dbReference type="EMBL" id="QOIP01000005">
    <property type="protein sequence ID" value="RLU23031.1"/>
    <property type="molecule type" value="Genomic_DNA"/>
</dbReference>
<reference evidence="3" key="3">
    <citation type="submission" date="2018-07" db="EMBL/GenBank/DDBJ databases">
        <authorList>
            <person name="Mckenzie S.K."/>
            <person name="Kronauer D.J.C."/>
        </authorList>
    </citation>
    <scope>NUCLEOTIDE SEQUENCE</scope>
    <source>
        <strain evidence="3">Clonal line C1</strain>
    </source>
</reference>
<feature type="compositionally biased region" description="Basic and acidic residues" evidence="1">
    <location>
        <begin position="184"/>
        <end position="194"/>
    </location>
</feature>
<dbReference type="Proteomes" id="UP000279307">
    <property type="component" value="Chromosome 5"/>
</dbReference>